<evidence type="ECO:0000259" key="2">
    <source>
        <dbReference type="PROSITE" id="PS51253"/>
    </source>
</evidence>
<protein>
    <recommendedName>
        <fullName evidence="2">HTH CENPB-type domain-containing protein</fullName>
    </recommendedName>
</protein>
<comment type="caution">
    <text evidence="3">The sequence shown here is derived from an EMBL/GenBank/DDBJ whole genome shotgun (WGS) entry which is preliminary data.</text>
</comment>
<dbReference type="GO" id="GO:0005634">
    <property type="term" value="C:nucleus"/>
    <property type="evidence" value="ECO:0007669"/>
    <property type="project" value="TreeGrafter"/>
</dbReference>
<keyword evidence="1" id="KW-0238">DNA-binding</keyword>
<evidence type="ECO:0000313" key="4">
    <source>
        <dbReference type="Proteomes" id="UP000247702"/>
    </source>
</evidence>
<dbReference type="PANTHER" id="PTHR19303">
    <property type="entry name" value="TRANSPOSON"/>
    <property type="match status" value="1"/>
</dbReference>
<sequence length="491" mass="56892">MPQLQRKRKITHDSLQPKKRVVLMHTQKRQLCLDSQKTPRLTQQELAAIFQIKQNTVSDILKNKDKWLLVNPNSAEANKQRERPPSFPQVEEALALWLTNALAAGVIISGDILREKAKIFARGFEIDNFTASNGWLDKFKQRHHLKEYVKWGEANSAPLETLEEERRKLREIIKNYDLNDVFNCDETADLYSYIPKSTNITRKKKEELPVNYYWNSTAWMQVSIWNDYLAKLDARMRLQRRKILLIVDNAPVHVINENLNLTNVAVHFLPPNTTSHLQPCDAGIINSFKAQYRKLLIRNRIEAYEISQELNKGATPLNIHDAINFSSDAWNSISQRTISNCWRHTGILPQDDMDESDDETDDDDDQAIRDEMELQDLIDQLPFNDPMNVEEFLHIDDFLKGNEGLTDDEIISMVKSNNEPEIDPNEGPMEIISKREALDHLDNLVVFFEYSSDVSVNPSELSILQKLRHQVLKSYINSSKQITLDNFVQTL</sequence>
<dbReference type="SMART" id="SM00674">
    <property type="entry name" value="CENPB"/>
    <property type="match status" value="1"/>
</dbReference>
<dbReference type="Gene3D" id="1.10.10.60">
    <property type="entry name" value="Homeodomain-like"/>
    <property type="match status" value="2"/>
</dbReference>
<dbReference type="STRING" id="94130.A0A2Z6R8F8"/>
<dbReference type="InterPro" id="IPR004875">
    <property type="entry name" value="DDE_SF_endonuclease_dom"/>
</dbReference>
<evidence type="ECO:0000256" key="1">
    <source>
        <dbReference type="ARBA" id="ARBA00023125"/>
    </source>
</evidence>
<dbReference type="Pfam" id="PF03184">
    <property type="entry name" value="DDE_1"/>
    <property type="match status" value="1"/>
</dbReference>
<keyword evidence="4" id="KW-1185">Reference proteome</keyword>
<gene>
    <name evidence="3" type="ORF">RclHR1_02140014</name>
</gene>
<reference evidence="3 4" key="1">
    <citation type="submission" date="2017-11" db="EMBL/GenBank/DDBJ databases">
        <title>The genome of Rhizophagus clarus HR1 reveals common genetic basis of auxotrophy among arbuscular mycorrhizal fungi.</title>
        <authorList>
            <person name="Kobayashi Y."/>
        </authorList>
    </citation>
    <scope>NUCLEOTIDE SEQUENCE [LARGE SCALE GENOMIC DNA]</scope>
    <source>
        <strain evidence="3 4">HR1</strain>
    </source>
</reference>
<dbReference type="GO" id="GO:0003677">
    <property type="term" value="F:DNA binding"/>
    <property type="evidence" value="ECO:0007669"/>
    <property type="project" value="UniProtKB-KW"/>
</dbReference>
<accession>A0A2Z6R8F8</accession>
<dbReference type="Proteomes" id="UP000247702">
    <property type="component" value="Unassembled WGS sequence"/>
</dbReference>
<organism evidence="3 4">
    <name type="scientific">Rhizophagus clarus</name>
    <dbReference type="NCBI Taxonomy" id="94130"/>
    <lineage>
        <taxon>Eukaryota</taxon>
        <taxon>Fungi</taxon>
        <taxon>Fungi incertae sedis</taxon>
        <taxon>Mucoromycota</taxon>
        <taxon>Glomeromycotina</taxon>
        <taxon>Glomeromycetes</taxon>
        <taxon>Glomerales</taxon>
        <taxon>Glomeraceae</taxon>
        <taxon>Rhizophagus</taxon>
    </lineage>
</organism>
<dbReference type="SUPFAM" id="SSF46689">
    <property type="entry name" value="Homeodomain-like"/>
    <property type="match status" value="2"/>
</dbReference>
<dbReference type="InterPro" id="IPR009057">
    <property type="entry name" value="Homeodomain-like_sf"/>
</dbReference>
<dbReference type="AlphaFoldDB" id="A0A2Z6R8F8"/>
<feature type="domain" description="HTH CENPB-type" evidence="2">
    <location>
        <begin position="78"/>
        <end position="149"/>
    </location>
</feature>
<dbReference type="PANTHER" id="PTHR19303:SF73">
    <property type="entry name" value="PROTEIN PDC2"/>
    <property type="match status" value="1"/>
</dbReference>
<proteinExistence type="predicted"/>
<dbReference type="PROSITE" id="PS51253">
    <property type="entry name" value="HTH_CENPB"/>
    <property type="match status" value="1"/>
</dbReference>
<dbReference type="EMBL" id="BEXD01001269">
    <property type="protein sequence ID" value="GBB93261.1"/>
    <property type="molecule type" value="Genomic_DNA"/>
</dbReference>
<name>A0A2Z6R8F8_9GLOM</name>
<dbReference type="InterPro" id="IPR050863">
    <property type="entry name" value="CenT-Element_Derived"/>
</dbReference>
<evidence type="ECO:0000313" key="3">
    <source>
        <dbReference type="EMBL" id="GBB93261.1"/>
    </source>
</evidence>
<dbReference type="InterPro" id="IPR006600">
    <property type="entry name" value="HTH_CenpB_DNA-bd_dom"/>
</dbReference>
<dbReference type="Pfam" id="PF03221">
    <property type="entry name" value="HTH_Tnp_Tc5"/>
    <property type="match status" value="1"/>
</dbReference>